<dbReference type="Proteomes" id="UP000294901">
    <property type="component" value="Unassembled WGS sequence"/>
</dbReference>
<protein>
    <submittedName>
        <fullName evidence="1">Uncharacterized protein</fullName>
    </submittedName>
</protein>
<reference evidence="1 2" key="1">
    <citation type="submission" date="2019-03" db="EMBL/GenBank/DDBJ databases">
        <title>Sequencing the genomes of 1000 actinobacteria strains.</title>
        <authorList>
            <person name="Klenk H.-P."/>
        </authorList>
    </citation>
    <scope>NUCLEOTIDE SEQUENCE [LARGE SCALE GENOMIC DNA]</scope>
    <source>
        <strain evidence="1 2">DSM 43805</strain>
    </source>
</reference>
<sequence length="32" mass="3388">MMPAVPELGVSLPEGWLLAVPELGVSLPEGWL</sequence>
<name>A0A4R6K0J9_9ACTN</name>
<dbReference type="EMBL" id="SNWR01000001">
    <property type="protein sequence ID" value="TDO42589.1"/>
    <property type="molecule type" value="Genomic_DNA"/>
</dbReference>
<comment type="caution">
    <text evidence="1">The sequence shown here is derived from an EMBL/GenBank/DDBJ whole genome shotgun (WGS) entry which is preliminary data.</text>
</comment>
<keyword evidence="2" id="KW-1185">Reference proteome</keyword>
<organism evidence="1 2">
    <name type="scientific">Paractinoplanes brasiliensis</name>
    <dbReference type="NCBI Taxonomy" id="52695"/>
    <lineage>
        <taxon>Bacteria</taxon>
        <taxon>Bacillati</taxon>
        <taxon>Actinomycetota</taxon>
        <taxon>Actinomycetes</taxon>
        <taxon>Micromonosporales</taxon>
        <taxon>Micromonosporaceae</taxon>
        <taxon>Paractinoplanes</taxon>
    </lineage>
</organism>
<gene>
    <name evidence="1" type="ORF">C8E87_6363</name>
</gene>
<accession>A0A4R6K0J9</accession>
<proteinExistence type="predicted"/>
<evidence type="ECO:0000313" key="2">
    <source>
        <dbReference type="Proteomes" id="UP000294901"/>
    </source>
</evidence>
<dbReference type="AlphaFoldDB" id="A0A4R6K0J9"/>
<evidence type="ECO:0000313" key="1">
    <source>
        <dbReference type="EMBL" id="TDO42589.1"/>
    </source>
</evidence>